<evidence type="ECO:0000259" key="1">
    <source>
        <dbReference type="PROSITE" id="PS50076"/>
    </source>
</evidence>
<dbReference type="CDD" id="cd06257">
    <property type="entry name" value="DnaJ"/>
    <property type="match status" value="1"/>
</dbReference>
<dbReference type="GO" id="GO:0030198">
    <property type="term" value="P:extracellular matrix organization"/>
    <property type="evidence" value="ECO:0007669"/>
    <property type="project" value="EnsemblMetazoa"/>
</dbReference>
<dbReference type="InterPro" id="IPR001623">
    <property type="entry name" value="DnaJ_domain"/>
</dbReference>
<dbReference type="PANTHER" id="PTHR44733:SF1">
    <property type="entry name" value="DNAJ HOMOLOG SUBFAMILY C MEMBER 22"/>
    <property type="match status" value="1"/>
</dbReference>
<dbReference type="PRINTS" id="PR00625">
    <property type="entry name" value="JDOMAIN"/>
</dbReference>
<dbReference type="GO" id="GO:0006897">
    <property type="term" value="P:endocytosis"/>
    <property type="evidence" value="ECO:0007669"/>
    <property type="project" value="EnsemblMetazoa"/>
</dbReference>
<feature type="domain" description="J" evidence="1">
    <location>
        <begin position="8"/>
        <end position="78"/>
    </location>
</feature>
<dbReference type="GO" id="GO:0005769">
    <property type="term" value="C:early endosome"/>
    <property type="evidence" value="ECO:0007669"/>
    <property type="project" value="EnsemblMetazoa"/>
</dbReference>
<dbReference type="GO" id="GO:0035002">
    <property type="term" value="P:liquid clearance, open tracheal system"/>
    <property type="evidence" value="ECO:0007669"/>
    <property type="project" value="EnsemblMetazoa"/>
</dbReference>
<dbReference type="SMART" id="SM00271">
    <property type="entry name" value="DnaJ"/>
    <property type="match status" value="1"/>
</dbReference>
<protein>
    <submittedName>
        <fullName evidence="2">GD15712</fullName>
    </submittedName>
</protein>
<dbReference type="PhylomeDB" id="B4R657"/>
<dbReference type="Gene3D" id="1.10.287.110">
    <property type="entry name" value="DnaJ domain"/>
    <property type="match status" value="1"/>
</dbReference>
<dbReference type="AlphaFoldDB" id="B4R657"/>
<dbReference type="GO" id="GO:0035159">
    <property type="term" value="P:regulation of tube length, open tracheal system"/>
    <property type="evidence" value="ECO:0007669"/>
    <property type="project" value="EnsemblMetazoa"/>
</dbReference>
<dbReference type="OrthoDB" id="10262359at2759"/>
<dbReference type="PROSITE" id="PS50076">
    <property type="entry name" value="DNAJ_2"/>
    <property type="match status" value="1"/>
</dbReference>
<gene>
    <name evidence="2" type="primary">Dsim\GD15712</name>
    <name evidence="2" type="ORF">Dsim_GD15712</name>
</gene>
<evidence type="ECO:0000313" key="3">
    <source>
        <dbReference type="Proteomes" id="UP000000304"/>
    </source>
</evidence>
<dbReference type="Proteomes" id="UP000000304">
    <property type="component" value="Chromosome X"/>
</dbReference>
<reference evidence="2 3" key="1">
    <citation type="journal article" date="2007" name="Nature">
        <title>Evolution of genes and genomes on the Drosophila phylogeny.</title>
        <authorList>
            <consortium name="Drosophila 12 Genomes Consortium"/>
            <person name="Clark A.G."/>
            <person name="Eisen M.B."/>
            <person name="Smith D.R."/>
            <person name="Bergman C.M."/>
            <person name="Oliver B."/>
            <person name="Markow T.A."/>
            <person name="Kaufman T.C."/>
            <person name="Kellis M."/>
            <person name="Gelbart W."/>
            <person name="Iyer V.N."/>
            <person name="Pollard D.A."/>
            <person name="Sackton T.B."/>
            <person name="Larracuente A.M."/>
            <person name="Singh N.D."/>
            <person name="Abad J.P."/>
            <person name="Abt D.N."/>
            <person name="Adryan B."/>
            <person name="Aguade M."/>
            <person name="Akashi H."/>
            <person name="Anderson W.W."/>
            <person name="Aquadro C.F."/>
            <person name="Ardell D.H."/>
            <person name="Arguello R."/>
            <person name="Artieri C.G."/>
            <person name="Barbash D.A."/>
            <person name="Barker D."/>
            <person name="Barsanti P."/>
            <person name="Batterham P."/>
            <person name="Batzoglou S."/>
            <person name="Begun D."/>
            <person name="Bhutkar A."/>
            <person name="Blanco E."/>
            <person name="Bosak S.A."/>
            <person name="Bradley R.K."/>
            <person name="Brand A.D."/>
            <person name="Brent M.R."/>
            <person name="Brooks A.N."/>
            <person name="Brown R.H."/>
            <person name="Butlin R.K."/>
            <person name="Caggese C."/>
            <person name="Calvi B.R."/>
            <person name="Bernardo de Carvalho A."/>
            <person name="Caspi A."/>
            <person name="Castrezana S."/>
            <person name="Celniker S.E."/>
            <person name="Chang J.L."/>
            <person name="Chapple C."/>
            <person name="Chatterji S."/>
            <person name="Chinwalla A."/>
            <person name="Civetta A."/>
            <person name="Clifton S.W."/>
            <person name="Comeron J.M."/>
            <person name="Costello J.C."/>
            <person name="Coyne J.A."/>
            <person name="Daub J."/>
            <person name="David R.G."/>
            <person name="Delcher A.L."/>
            <person name="Delehaunty K."/>
            <person name="Do C.B."/>
            <person name="Ebling H."/>
            <person name="Edwards K."/>
            <person name="Eickbush T."/>
            <person name="Evans J.D."/>
            <person name="Filipski A."/>
            <person name="Findeiss S."/>
            <person name="Freyhult E."/>
            <person name="Fulton L."/>
            <person name="Fulton R."/>
            <person name="Garcia A.C."/>
            <person name="Gardiner A."/>
            <person name="Garfield D.A."/>
            <person name="Garvin B.E."/>
            <person name="Gibson G."/>
            <person name="Gilbert D."/>
            <person name="Gnerre S."/>
            <person name="Godfrey J."/>
            <person name="Good R."/>
            <person name="Gotea V."/>
            <person name="Gravely B."/>
            <person name="Greenberg A.J."/>
            <person name="Griffiths-Jones S."/>
            <person name="Gross S."/>
            <person name="Guigo R."/>
            <person name="Gustafson E.A."/>
            <person name="Haerty W."/>
            <person name="Hahn M.W."/>
            <person name="Halligan D.L."/>
            <person name="Halpern A.L."/>
            <person name="Halter G.M."/>
            <person name="Han M.V."/>
            <person name="Heger A."/>
            <person name="Hillier L."/>
            <person name="Hinrichs A.S."/>
            <person name="Holmes I."/>
            <person name="Hoskins R.A."/>
            <person name="Hubisz M.J."/>
            <person name="Hultmark D."/>
            <person name="Huntley M.A."/>
            <person name="Jaffe D.B."/>
            <person name="Jagadeeshan S."/>
            <person name="Jeck W.R."/>
            <person name="Johnson J."/>
            <person name="Jones C.D."/>
            <person name="Jordan W.C."/>
            <person name="Karpen G.H."/>
            <person name="Kataoka E."/>
            <person name="Keightley P.D."/>
            <person name="Kheradpour P."/>
            <person name="Kirkness E.F."/>
            <person name="Koerich L.B."/>
            <person name="Kristiansen K."/>
            <person name="Kudrna D."/>
            <person name="Kulathinal R.J."/>
            <person name="Kumar S."/>
            <person name="Kwok R."/>
            <person name="Lander E."/>
            <person name="Langley C.H."/>
            <person name="Lapoint R."/>
            <person name="Lazzaro B.P."/>
            <person name="Lee S.J."/>
            <person name="Levesque L."/>
            <person name="Li R."/>
            <person name="Lin C.F."/>
            <person name="Lin M.F."/>
            <person name="Lindblad-Toh K."/>
            <person name="Llopart A."/>
            <person name="Long M."/>
            <person name="Low L."/>
            <person name="Lozovsky E."/>
            <person name="Lu J."/>
            <person name="Luo M."/>
            <person name="Machado C.A."/>
            <person name="Makalowski W."/>
            <person name="Marzo M."/>
            <person name="Matsuda M."/>
            <person name="Matzkin L."/>
            <person name="McAllister B."/>
            <person name="McBride C.S."/>
            <person name="McKernan B."/>
            <person name="McKernan K."/>
            <person name="Mendez-Lago M."/>
            <person name="Minx P."/>
            <person name="Mollenhauer M.U."/>
            <person name="Montooth K."/>
            <person name="Mount S.M."/>
            <person name="Mu X."/>
            <person name="Myers E."/>
            <person name="Negre B."/>
            <person name="Newfeld S."/>
            <person name="Nielsen R."/>
            <person name="Noor M.A."/>
            <person name="O'Grady P."/>
            <person name="Pachter L."/>
            <person name="Papaceit M."/>
            <person name="Parisi M.J."/>
            <person name="Parisi M."/>
            <person name="Parts L."/>
            <person name="Pedersen J.S."/>
            <person name="Pesole G."/>
            <person name="Phillippy A.M."/>
            <person name="Ponting C.P."/>
            <person name="Pop M."/>
            <person name="Porcelli D."/>
            <person name="Powell J.R."/>
            <person name="Prohaska S."/>
            <person name="Pruitt K."/>
            <person name="Puig M."/>
            <person name="Quesneville H."/>
            <person name="Ram K.R."/>
            <person name="Rand D."/>
            <person name="Rasmussen M.D."/>
            <person name="Reed L.K."/>
            <person name="Reenan R."/>
            <person name="Reily A."/>
            <person name="Remington K.A."/>
            <person name="Rieger T.T."/>
            <person name="Ritchie M.G."/>
            <person name="Robin C."/>
            <person name="Rogers Y.H."/>
            <person name="Rohde C."/>
            <person name="Rozas J."/>
            <person name="Rubenfield M.J."/>
            <person name="Ruiz A."/>
            <person name="Russo S."/>
            <person name="Salzberg S.L."/>
            <person name="Sanchez-Gracia A."/>
            <person name="Saranga D.J."/>
            <person name="Sato H."/>
            <person name="Schaeffer S.W."/>
            <person name="Schatz M.C."/>
            <person name="Schlenke T."/>
            <person name="Schwartz R."/>
            <person name="Segarra C."/>
            <person name="Singh R.S."/>
            <person name="Sirot L."/>
            <person name="Sirota M."/>
            <person name="Sisneros N.B."/>
            <person name="Smith C.D."/>
            <person name="Smith T.F."/>
            <person name="Spieth J."/>
            <person name="Stage D.E."/>
            <person name="Stark A."/>
            <person name="Stephan W."/>
            <person name="Strausberg R.L."/>
            <person name="Strempel S."/>
            <person name="Sturgill D."/>
            <person name="Sutton G."/>
            <person name="Sutton G.G."/>
            <person name="Tao W."/>
            <person name="Teichmann S."/>
            <person name="Tobari Y.N."/>
            <person name="Tomimura Y."/>
            <person name="Tsolas J.M."/>
            <person name="Valente V.L."/>
            <person name="Venter E."/>
            <person name="Venter J.C."/>
            <person name="Vicario S."/>
            <person name="Vieira F.G."/>
            <person name="Vilella A.J."/>
            <person name="Villasante A."/>
            <person name="Walenz B."/>
            <person name="Wang J."/>
            <person name="Wasserman M."/>
            <person name="Watts T."/>
            <person name="Wilson D."/>
            <person name="Wilson R.K."/>
            <person name="Wing R.A."/>
            <person name="Wolfner M.F."/>
            <person name="Wong A."/>
            <person name="Wong G.K."/>
            <person name="Wu C.I."/>
            <person name="Wu G."/>
            <person name="Yamamoto D."/>
            <person name="Yang H.P."/>
            <person name="Yang S.P."/>
            <person name="Yorke J.A."/>
            <person name="Yoshida K."/>
            <person name="Zdobnov E."/>
            <person name="Zhang P."/>
            <person name="Zhang Y."/>
            <person name="Zimin A.V."/>
            <person name="Baldwin J."/>
            <person name="Abdouelleil A."/>
            <person name="Abdulkadir J."/>
            <person name="Abebe A."/>
            <person name="Abera B."/>
            <person name="Abreu J."/>
            <person name="Acer S.C."/>
            <person name="Aftuck L."/>
            <person name="Alexander A."/>
            <person name="An P."/>
            <person name="Anderson E."/>
            <person name="Anderson S."/>
            <person name="Arachi H."/>
            <person name="Azer M."/>
            <person name="Bachantsang P."/>
            <person name="Barry A."/>
            <person name="Bayul T."/>
            <person name="Berlin A."/>
            <person name="Bessette D."/>
            <person name="Bloom T."/>
            <person name="Blye J."/>
            <person name="Boguslavskiy L."/>
            <person name="Bonnet C."/>
            <person name="Boukhgalter B."/>
            <person name="Bourzgui I."/>
            <person name="Brown A."/>
            <person name="Cahill P."/>
            <person name="Channer S."/>
            <person name="Cheshatsang Y."/>
            <person name="Chuda L."/>
            <person name="Citroen M."/>
            <person name="Collymore A."/>
            <person name="Cooke P."/>
            <person name="Costello M."/>
            <person name="D'Aco K."/>
            <person name="Daza R."/>
            <person name="De Haan G."/>
            <person name="DeGray S."/>
            <person name="DeMaso C."/>
            <person name="Dhargay N."/>
            <person name="Dooley K."/>
            <person name="Dooley E."/>
            <person name="Doricent M."/>
            <person name="Dorje P."/>
            <person name="Dorjee K."/>
            <person name="Dupes A."/>
            <person name="Elong R."/>
            <person name="Falk J."/>
            <person name="Farina A."/>
            <person name="Faro S."/>
            <person name="Ferguson D."/>
            <person name="Fisher S."/>
            <person name="Foley C.D."/>
            <person name="Franke A."/>
            <person name="Friedrich D."/>
            <person name="Gadbois L."/>
            <person name="Gearin G."/>
            <person name="Gearin C.R."/>
            <person name="Giannoukos G."/>
            <person name="Goode T."/>
            <person name="Graham J."/>
            <person name="Grandbois E."/>
            <person name="Grewal S."/>
            <person name="Gyaltsen K."/>
            <person name="Hafez N."/>
            <person name="Hagos B."/>
            <person name="Hall J."/>
            <person name="Henson C."/>
            <person name="Hollinger A."/>
            <person name="Honan T."/>
            <person name="Huard M.D."/>
            <person name="Hughes L."/>
            <person name="Hurhula B."/>
            <person name="Husby M.E."/>
            <person name="Kamat A."/>
            <person name="Kanga B."/>
            <person name="Kashin S."/>
            <person name="Khazanovich D."/>
            <person name="Kisner P."/>
            <person name="Lance K."/>
            <person name="Lara M."/>
            <person name="Lee W."/>
            <person name="Lennon N."/>
            <person name="Letendre F."/>
            <person name="LeVine R."/>
            <person name="Lipovsky A."/>
            <person name="Liu X."/>
            <person name="Liu J."/>
            <person name="Liu S."/>
            <person name="Lokyitsang T."/>
            <person name="Lokyitsang Y."/>
            <person name="Lubonja R."/>
            <person name="Lui A."/>
            <person name="MacDonald P."/>
            <person name="Magnisalis V."/>
            <person name="Maru K."/>
            <person name="Matthews C."/>
            <person name="McCusker W."/>
            <person name="McDonough S."/>
            <person name="Mehta T."/>
            <person name="Meldrim J."/>
            <person name="Meneus L."/>
            <person name="Mihai O."/>
            <person name="Mihalev A."/>
            <person name="Mihova T."/>
            <person name="Mittelman R."/>
            <person name="Mlenga V."/>
            <person name="Montmayeur A."/>
            <person name="Mulrain L."/>
            <person name="Navidi A."/>
            <person name="Naylor J."/>
            <person name="Negash T."/>
            <person name="Nguyen T."/>
            <person name="Nguyen N."/>
            <person name="Nicol R."/>
            <person name="Norbu C."/>
            <person name="Norbu N."/>
            <person name="Novod N."/>
            <person name="O'Neill B."/>
            <person name="Osman S."/>
            <person name="Markiewicz E."/>
            <person name="Oyono O.L."/>
            <person name="Patti C."/>
            <person name="Phunkhang P."/>
            <person name="Pierre F."/>
            <person name="Priest M."/>
            <person name="Raghuraman S."/>
            <person name="Rege F."/>
            <person name="Reyes R."/>
            <person name="Rise C."/>
            <person name="Rogov P."/>
            <person name="Ross K."/>
            <person name="Ryan E."/>
            <person name="Settipalli S."/>
            <person name="Shea T."/>
            <person name="Sherpa N."/>
            <person name="Shi L."/>
            <person name="Shih D."/>
            <person name="Sparrow T."/>
            <person name="Spaulding J."/>
            <person name="Stalker J."/>
            <person name="Stange-Thomann N."/>
            <person name="Stavropoulos S."/>
            <person name="Stone C."/>
            <person name="Strader C."/>
            <person name="Tesfaye S."/>
            <person name="Thomson T."/>
            <person name="Thoulutsang Y."/>
            <person name="Thoulutsang D."/>
            <person name="Topham K."/>
            <person name="Topping I."/>
            <person name="Tsamla T."/>
            <person name="Vassiliev H."/>
            <person name="Vo A."/>
            <person name="Wangchuk T."/>
            <person name="Wangdi T."/>
            <person name="Weiand M."/>
            <person name="Wilkinson J."/>
            <person name="Wilson A."/>
            <person name="Yadav S."/>
            <person name="Young G."/>
            <person name="Yu Q."/>
            <person name="Zembek L."/>
            <person name="Zhong D."/>
            <person name="Zimmer A."/>
            <person name="Zwirko Z."/>
            <person name="Jaffe D.B."/>
            <person name="Alvarez P."/>
            <person name="Brockman W."/>
            <person name="Butler J."/>
            <person name="Chin C."/>
            <person name="Gnerre S."/>
            <person name="Grabherr M."/>
            <person name="Kleber M."/>
            <person name="Mauceli E."/>
            <person name="MacCallum I."/>
        </authorList>
    </citation>
    <scope>NUCLEOTIDE SEQUENCE [LARGE SCALE GENOMIC DNA]</scope>
    <source>
        <strain evidence="3">white501</strain>
    </source>
</reference>
<dbReference type="HOGENOM" id="CLU_017633_18_2_1"/>
<dbReference type="Pfam" id="PF00226">
    <property type="entry name" value="DnaJ"/>
    <property type="match status" value="1"/>
</dbReference>
<dbReference type="SUPFAM" id="SSF46565">
    <property type="entry name" value="Chaperone J-domain"/>
    <property type="match status" value="1"/>
</dbReference>
<dbReference type="Bgee" id="FBgn0187373">
    <property type="expression patterns" value="Expressed in female reproductive system and 3 other cell types or tissues"/>
</dbReference>
<dbReference type="EMBL" id="CM000366">
    <property type="protein sequence ID" value="EDX18161.1"/>
    <property type="molecule type" value="Genomic_DNA"/>
</dbReference>
<dbReference type="InterPro" id="IPR036869">
    <property type="entry name" value="J_dom_sf"/>
</dbReference>
<dbReference type="PANTHER" id="PTHR44733">
    <property type="entry name" value="DNAJ HOMOLOG SUBFAMILY C MEMBER 22"/>
    <property type="match status" value="1"/>
</dbReference>
<proteinExistence type="predicted"/>
<dbReference type="GO" id="GO:0005886">
    <property type="term" value="C:plasma membrane"/>
    <property type="evidence" value="ECO:0007669"/>
    <property type="project" value="EnsemblMetazoa"/>
</dbReference>
<keyword evidence="3" id="KW-1185">Reference proteome</keyword>
<name>B4R657_DROSI</name>
<evidence type="ECO:0000313" key="2">
    <source>
        <dbReference type="EMBL" id="EDX18161.1"/>
    </source>
</evidence>
<sequence>MDVDGERNSYKVLGVSATASQAEITAAYRKLSKEYHPDKVKDEGLRAQAHQRFIEIQQAYSVLSKIKSNRRRKNKQYQEEEAIVL</sequence>
<organism evidence="2 3">
    <name type="scientific">Drosophila simulans</name>
    <name type="common">Fruit fly</name>
    <dbReference type="NCBI Taxonomy" id="7240"/>
    <lineage>
        <taxon>Eukaryota</taxon>
        <taxon>Metazoa</taxon>
        <taxon>Ecdysozoa</taxon>
        <taxon>Arthropoda</taxon>
        <taxon>Hexapoda</taxon>
        <taxon>Insecta</taxon>
        <taxon>Pterygota</taxon>
        <taxon>Neoptera</taxon>
        <taxon>Endopterygota</taxon>
        <taxon>Diptera</taxon>
        <taxon>Brachycera</taxon>
        <taxon>Muscomorpha</taxon>
        <taxon>Ephydroidea</taxon>
        <taxon>Drosophilidae</taxon>
        <taxon>Drosophila</taxon>
        <taxon>Sophophora</taxon>
    </lineage>
</organism>
<dbReference type="STRING" id="7240.B4R657"/>
<accession>B4R657</accession>